<evidence type="ECO:0000313" key="2">
    <source>
        <dbReference type="Proteomes" id="UP000250462"/>
    </source>
</evidence>
<evidence type="ECO:0000313" key="1">
    <source>
        <dbReference type="EMBL" id="RAW17984.1"/>
    </source>
</evidence>
<name>A0A329R028_9ACTN</name>
<evidence type="ECO:0008006" key="3">
    <source>
        <dbReference type="Google" id="ProtNLM"/>
    </source>
</evidence>
<proteinExistence type="predicted"/>
<gene>
    <name evidence="1" type="ORF">DPM12_03860</name>
</gene>
<accession>A0A329R028</accession>
<keyword evidence="2" id="KW-1185">Reference proteome</keyword>
<protein>
    <recommendedName>
        <fullName evidence="3">Ribbon-helix-helix protein CopG domain-containing protein</fullName>
    </recommendedName>
</protein>
<organism evidence="1 2">
    <name type="scientific">Phytoactinopolyspora halophila</name>
    <dbReference type="NCBI Taxonomy" id="1981511"/>
    <lineage>
        <taxon>Bacteria</taxon>
        <taxon>Bacillati</taxon>
        <taxon>Actinomycetota</taxon>
        <taxon>Actinomycetes</taxon>
        <taxon>Jiangellales</taxon>
        <taxon>Jiangellaceae</taxon>
        <taxon>Phytoactinopolyspora</taxon>
    </lineage>
</organism>
<reference evidence="1 2" key="1">
    <citation type="submission" date="2018-06" db="EMBL/GenBank/DDBJ databases">
        <title>Phytoactinopolyspora halophila sp. nov., a novel halophilic actinomycete isolated from a saline soil in China.</title>
        <authorList>
            <person name="Tang S.-K."/>
        </authorList>
    </citation>
    <scope>NUCLEOTIDE SEQUENCE [LARGE SCALE GENOMIC DNA]</scope>
    <source>
        <strain evidence="1 2">YIM 96934</strain>
    </source>
</reference>
<dbReference type="AlphaFoldDB" id="A0A329R028"/>
<comment type="caution">
    <text evidence="1">The sequence shown here is derived from an EMBL/GenBank/DDBJ whole genome shotgun (WGS) entry which is preliminary data.</text>
</comment>
<sequence>MTITIDPQTLQYVDADARADSLSRSEYVERVLRHEHYRRLLAQAMPPRMDRDEERSLRDLLSWQDEAAS</sequence>
<dbReference type="EMBL" id="QMIG01000002">
    <property type="protein sequence ID" value="RAW17984.1"/>
    <property type="molecule type" value="Genomic_DNA"/>
</dbReference>
<dbReference type="Proteomes" id="UP000250462">
    <property type="component" value="Unassembled WGS sequence"/>
</dbReference>